<keyword evidence="9" id="KW-0963">Cytoplasm</keyword>
<dbReference type="FunFam" id="3.30.70.260:FF:000012">
    <property type="entry name" value="Prephenate dehydratase"/>
    <property type="match status" value="1"/>
</dbReference>
<comment type="function">
    <text evidence="2">Catalyzes the Claisen rearrangement of chorismate to prephenate and the decarboxylation/dehydration of prephenate to phenylpyruvate.</text>
</comment>
<dbReference type="InterPro" id="IPR036979">
    <property type="entry name" value="CM_dom_sf"/>
</dbReference>
<protein>
    <recommendedName>
        <fullName evidence="8">Bifunctional chorismate mutase/prephenate dehydratase</fullName>
        <ecNumber evidence="7">4.2.1.51</ecNumber>
        <ecNumber evidence="6">5.4.99.5</ecNumber>
    </recommendedName>
    <alternativeName>
        <fullName evidence="17">Chorismate mutase-prephenate dehydratase</fullName>
    </alternativeName>
    <alternativeName>
        <fullName evidence="16">p-protein</fullName>
    </alternativeName>
</protein>
<dbReference type="EMBL" id="FQWZ01000005">
    <property type="protein sequence ID" value="SHH05437.1"/>
    <property type="molecule type" value="Genomic_DNA"/>
</dbReference>
<dbReference type="InterPro" id="IPR002701">
    <property type="entry name" value="CM_II_prokaryot"/>
</dbReference>
<dbReference type="InterPro" id="IPR045865">
    <property type="entry name" value="ACT-like_dom_sf"/>
</dbReference>
<dbReference type="Gene3D" id="3.40.190.10">
    <property type="entry name" value="Periplasmic binding protein-like II"/>
    <property type="match status" value="2"/>
</dbReference>
<feature type="domain" description="ACT" evidence="23">
    <location>
        <begin position="280"/>
        <end position="357"/>
    </location>
</feature>
<feature type="domain" description="Chorismate mutase" evidence="21">
    <location>
        <begin position="1"/>
        <end position="92"/>
    </location>
</feature>
<dbReference type="RefSeq" id="WP_072897740.1">
    <property type="nucleotide sequence ID" value="NZ_FQWZ01000005.1"/>
</dbReference>
<dbReference type="FunFam" id="3.40.190.10:FF:000034">
    <property type="entry name" value="Chorismate mutase/prephenate dehydratase"/>
    <property type="match status" value="1"/>
</dbReference>
<dbReference type="OrthoDB" id="9802281at2"/>
<accession>A0A1M5PTY5</accession>
<dbReference type="PROSITE" id="PS51671">
    <property type="entry name" value="ACT"/>
    <property type="match status" value="1"/>
</dbReference>
<evidence type="ECO:0000256" key="18">
    <source>
        <dbReference type="ARBA" id="ARBA00047848"/>
    </source>
</evidence>
<feature type="site" description="Essential for prephenate dehydratase activity" evidence="19">
    <location>
        <position position="260"/>
    </location>
</feature>
<evidence type="ECO:0000259" key="23">
    <source>
        <dbReference type="PROSITE" id="PS51671"/>
    </source>
</evidence>
<evidence type="ECO:0000256" key="14">
    <source>
        <dbReference type="ARBA" id="ARBA00023239"/>
    </source>
</evidence>
<evidence type="ECO:0000256" key="13">
    <source>
        <dbReference type="ARBA" id="ARBA00023235"/>
    </source>
</evidence>
<dbReference type="GO" id="GO:0004664">
    <property type="term" value="F:prephenate dehydratase activity"/>
    <property type="evidence" value="ECO:0007669"/>
    <property type="project" value="UniProtKB-EC"/>
</dbReference>
<dbReference type="NCBIfam" id="NF008865">
    <property type="entry name" value="PRK11898.1"/>
    <property type="match status" value="1"/>
</dbReference>
<comment type="subcellular location">
    <subcellularLocation>
        <location evidence="3">Cytoplasm</location>
    </subcellularLocation>
</comment>
<sequence length="361" mass="38940">MKPTTLAQARALIDALDEKVQGLINERARLAEAVRDIKAQTGADGDHYRPAREAEVLRLAMARNTGPLSNEAMARLMREIMSACLALESPLTVAYLGPEGTYTQEAVYKHFGHAVEARAKRAIDEIFRDVDSGQTAYGVVPVENSIGGIVSNTLDELATANLSICGEVLLPVHHHLMAKVERIDQVKVIFSHAQSLAQCRHWLDATLPNASQAVVASNGAAAQQVAETGVGAAIASKAAAELYGLNVLASNIEDDPSNTTRFLIIGRKLSDPTGRDKTSLVFSAHKGSPGALFELLAPFAAAGINLTKLESRPSRRAAWDYNFYVDIDGHCEDPLIKPVLDEIRQRAALFRVLGSYPQAVI</sequence>
<evidence type="ECO:0000256" key="17">
    <source>
        <dbReference type="ARBA" id="ARBA00031520"/>
    </source>
</evidence>
<comment type="pathway">
    <text evidence="5">Metabolic intermediate biosynthesis; prephenate biosynthesis; prephenate from chorismate: step 1/1.</text>
</comment>
<evidence type="ECO:0000256" key="12">
    <source>
        <dbReference type="ARBA" id="ARBA00023222"/>
    </source>
</evidence>
<dbReference type="CDD" id="cd04905">
    <property type="entry name" value="ACT_CM-PDT"/>
    <property type="match status" value="1"/>
</dbReference>
<evidence type="ECO:0000256" key="9">
    <source>
        <dbReference type="ARBA" id="ARBA00022490"/>
    </source>
</evidence>
<organism evidence="24 25">
    <name type="scientific">Hydrocarboniphaga daqingensis</name>
    <dbReference type="NCBI Taxonomy" id="490188"/>
    <lineage>
        <taxon>Bacteria</taxon>
        <taxon>Pseudomonadati</taxon>
        <taxon>Pseudomonadota</taxon>
        <taxon>Gammaproteobacteria</taxon>
        <taxon>Nevskiales</taxon>
        <taxon>Nevskiaceae</taxon>
        <taxon>Hydrocarboniphaga</taxon>
    </lineage>
</organism>
<dbReference type="GO" id="GO:0004106">
    <property type="term" value="F:chorismate mutase activity"/>
    <property type="evidence" value="ECO:0007669"/>
    <property type="project" value="UniProtKB-EC"/>
</dbReference>
<dbReference type="InterPro" id="IPR018528">
    <property type="entry name" value="Preph_deHydtase_CS"/>
</dbReference>
<dbReference type="GO" id="GO:0005737">
    <property type="term" value="C:cytoplasm"/>
    <property type="evidence" value="ECO:0007669"/>
    <property type="project" value="UniProtKB-SubCell"/>
</dbReference>
<evidence type="ECO:0000256" key="4">
    <source>
        <dbReference type="ARBA" id="ARBA00004741"/>
    </source>
</evidence>
<dbReference type="InterPro" id="IPR001086">
    <property type="entry name" value="Preph_deHydtase"/>
</dbReference>
<evidence type="ECO:0000256" key="10">
    <source>
        <dbReference type="ARBA" id="ARBA00022605"/>
    </source>
</evidence>
<evidence type="ECO:0000256" key="8">
    <source>
        <dbReference type="ARBA" id="ARBA00014401"/>
    </source>
</evidence>
<dbReference type="PROSITE" id="PS00858">
    <property type="entry name" value="PREPHENATE_DEHYDR_2"/>
    <property type="match status" value="1"/>
</dbReference>
<proteinExistence type="predicted"/>
<evidence type="ECO:0000256" key="5">
    <source>
        <dbReference type="ARBA" id="ARBA00004817"/>
    </source>
</evidence>
<evidence type="ECO:0000256" key="3">
    <source>
        <dbReference type="ARBA" id="ARBA00004496"/>
    </source>
</evidence>
<dbReference type="EC" id="4.2.1.51" evidence="7"/>
<reference evidence="24 25" key="1">
    <citation type="submission" date="2016-11" db="EMBL/GenBank/DDBJ databases">
        <authorList>
            <person name="Jaros S."/>
            <person name="Januszkiewicz K."/>
            <person name="Wedrychowicz H."/>
        </authorList>
    </citation>
    <scope>NUCLEOTIDE SEQUENCE [LARGE SCALE GENOMIC DNA]</scope>
    <source>
        <strain evidence="24 25">CGMCC 1.7049</strain>
    </source>
</reference>
<dbReference type="PANTHER" id="PTHR21022:SF19">
    <property type="entry name" value="PREPHENATE DEHYDRATASE-RELATED"/>
    <property type="match status" value="1"/>
</dbReference>
<dbReference type="InterPro" id="IPR008242">
    <property type="entry name" value="Chor_mutase/pphenate_deHydtase"/>
</dbReference>
<evidence type="ECO:0000256" key="6">
    <source>
        <dbReference type="ARBA" id="ARBA00012404"/>
    </source>
</evidence>
<keyword evidence="13" id="KW-0413">Isomerase</keyword>
<keyword evidence="10" id="KW-0028">Amino-acid biosynthesis</keyword>
<evidence type="ECO:0000256" key="19">
    <source>
        <dbReference type="PIRSR" id="PIRSR001500-2"/>
    </source>
</evidence>
<feature type="coiled-coil region" evidence="20">
    <location>
        <begin position="6"/>
        <end position="40"/>
    </location>
</feature>
<dbReference type="SUPFAM" id="SSF55021">
    <property type="entry name" value="ACT-like"/>
    <property type="match status" value="1"/>
</dbReference>
<dbReference type="PANTHER" id="PTHR21022">
    <property type="entry name" value="PREPHENATE DEHYDRATASE P PROTEIN"/>
    <property type="match status" value="1"/>
</dbReference>
<dbReference type="Gene3D" id="3.30.70.260">
    <property type="match status" value="1"/>
</dbReference>
<comment type="catalytic activity">
    <reaction evidence="1">
        <text>chorismate = prephenate</text>
        <dbReference type="Rhea" id="RHEA:13897"/>
        <dbReference type="ChEBI" id="CHEBI:29748"/>
        <dbReference type="ChEBI" id="CHEBI:29934"/>
        <dbReference type="EC" id="5.4.99.5"/>
    </reaction>
</comment>
<dbReference type="Pfam" id="PF01842">
    <property type="entry name" value="ACT"/>
    <property type="match status" value="1"/>
</dbReference>
<dbReference type="GO" id="GO:0009094">
    <property type="term" value="P:L-phenylalanine biosynthetic process"/>
    <property type="evidence" value="ECO:0007669"/>
    <property type="project" value="UniProtKB-UniPathway"/>
</dbReference>
<dbReference type="InterPro" id="IPR002912">
    <property type="entry name" value="ACT_dom"/>
</dbReference>
<evidence type="ECO:0000256" key="2">
    <source>
        <dbReference type="ARBA" id="ARBA00002364"/>
    </source>
</evidence>
<dbReference type="Pfam" id="PF01817">
    <property type="entry name" value="CM_2"/>
    <property type="match status" value="1"/>
</dbReference>
<dbReference type="STRING" id="490188.SAMN04488068_2322"/>
<dbReference type="NCBIfam" id="TIGR01807">
    <property type="entry name" value="CM_P2"/>
    <property type="match status" value="1"/>
</dbReference>
<dbReference type="Pfam" id="PF00800">
    <property type="entry name" value="PDT"/>
    <property type="match status" value="1"/>
</dbReference>
<feature type="domain" description="Prephenate dehydratase" evidence="22">
    <location>
        <begin position="92"/>
        <end position="267"/>
    </location>
</feature>
<dbReference type="UniPathway" id="UPA00120">
    <property type="reaction ID" value="UER00203"/>
</dbReference>
<evidence type="ECO:0000256" key="11">
    <source>
        <dbReference type="ARBA" id="ARBA00023141"/>
    </source>
</evidence>
<comment type="pathway">
    <text evidence="4">Amino-acid biosynthesis; L-phenylalanine biosynthesis; phenylpyruvate from prephenate: step 1/1.</text>
</comment>
<dbReference type="SMART" id="SM00830">
    <property type="entry name" value="CM_2"/>
    <property type="match status" value="1"/>
</dbReference>
<dbReference type="FunFam" id="3.40.190.10:FF:000029">
    <property type="entry name" value="Chorismate mutase/Prephenate dehydratase"/>
    <property type="match status" value="1"/>
</dbReference>
<dbReference type="GO" id="GO:0046417">
    <property type="term" value="P:chorismate metabolic process"/>
    <property type="evidence" value="ECO:0007669"/>
    <property type="project" value="InterPro"/>
</dbReference>
<evidence type="ECO:0000256" key="1">
    <source>
        <dbReference type="ARBA" id="ARBA00000824"/>
    </source>
</evidence>
<name>A0A1M5PTY5_9GAMM</name>
<dbReference type="AlphaFoldDB" id="A0A1M5PTY5"/>
<dbReference type="InterPro" id="IPR036263">
    <property type="entry name" value="Chorismate_II_sf"/>
</dbReference>
<keyword evidence="11" id="KW-0057">Aromatic amino acid biosynthesis</keyword>
<dbReference type="InterPro" id="IPR010957">
    <property type="entry name" value="G/b/e-P-prot_chorismate_mutase"/>
</dbReference>
<dbReference type="PROSITE" id="PS51168">
    <property type="entry name" value="CHORISMATE_MUT_2"/>
    <property type="match status" value="1"/>
</dbReference>
<comment type="catalytic activity">
    <reaction evidence="18">
        <text>prephenate + H(+) = 3-phenylpyruvate + CO2 + H2O</text>
        <dbReference type="Rhea" id="RHEA:21648"/>
        <dbReference type="ChEBI" id="CHEBI:15377"/>
        <dbReference type="ChEBI" id="CHEBI:15378"/>
        <dbReference type="ChEBI" id="CHEBI:16526"/>
        <dbReference type="ChEBI" id="CHEBI:18005"/>
        <dbReference type="ChEBI" id="CHEBI:29934"/>
        <dbReference type="EC" id="4.2.1.51"/>
    </reaction>
</comment>
<keyword evidence="20" id="KW-0175">Coiled coil</keyword>
<evidence type="ECO:0000259" key="22">
    <source>
        <dbReference type="PROSITE" id="PS51171"/>
    </source>
</evidence>
<dbReference type="PROSITE" id="PS00857">
    <property type="entry name" value="PREPHENATE_DEHYDR_1"/>
    <property type="match status" value="1"/>
</dbReference>
<evidence type="ECO:0000256" key="16">
    <source>
        <dbReference type="ARBA" id="ARBA00031175"/>
    </source>
</evidence>
<dbReference type="EC" id="5.4.99.5" evidence="6"/>
<dbReference type="Proteomes" id="UP000199758">
    <property type="component" value="Unassembled WGS sequence"/>
</dbReference>
<dbReference type="Gene3D" id="1.20.59.10">
    <property type="entry name" value="Chorismate mutase"/>
    <property type="match status" value="1"/>
</dbReference>
<evidence type="ECO:0000256" key="15">
    <source>
        <dbReference type="ARBA" id="ARBA00023268"/>
    </source>
</evidence>
<keyword evidence="14" id="KW-0456">Lyase</keyword>
<dbReference type="SUPFAM" id="SSF48600">
    <property type="entry name" value="Chorismate mutase II"/>
    <property type="match status" value="1"/>
</dbReference>
<gene>
    <name evidence="24" type="ORF">SAMN04488068_2322</name>
</gene>
<evidence type="ECO:0000259" key="21">
    <source>
        <dbReference type="PROSITE" id="PS51168"/>
    </source>
</evidence>
<keyword evidence="25" id="KW-1185">Reference proteome</keyword>
<evidence type="ECO:0000313" key="24">
    <source>
        <dbReference type="EMBL" id="SHH05437.1"/>
    </source>
</evidence>
<evidence type="ECO:0000256" key="7">
    <source>
        <dbReference type="ARBA" id="ARBA00013147"/>
    </source>
</evidence>
<keyword evidence="12" id="KW-0584">Phenylalanine biosynthesis</keyword>
<evidence type="ECO:0000313" key="25">
    <source>
        <dbReference type="Proteomes" id="UP000199758"/>
    </source>
</evidence>
<dbReference type="CDD" id="cd13630">
    <property type="entry name" value="PBP2_PDT_1"/>
    <property type="match status" value="1"/>
</dbReference>
<evidence type="ECO:0000256" key="20">
    <source>
        <dbReference type="SAM" id="Coils"/>
    </source>
</evidence>
<dbReference type="UniPathway" id="UPA00121">
    <property type="reaction ID" value="UER00345"/>
</dbReference>
<dbReference type="PROSITE" id="PS51171">
    <property type="entry name" value="PREPHENATE_DEHYDR_3"/>
    <property type="match status" value="1"/>
</dbReference>
<keyword evidence="15" id="KW-0511">Multifunctional enzyme</keyword>
<dbReference type="PIRSF" id="PIRSF001500">
    <property type="entry name" value="Chor_mut_pdt_Ppr"/>
    <property type="match status" value="1"/>
</dbReference>
<dbReference type="SUPFAM" id="SSF53850">
    <property type="entry name" value="Periplasmic binding protein-like II"/>
    <property type="match status" value="1"/>
</dbReference>